<gene>
    <name evidence="2" type="ORF">QRX60_21620</name>
</gene>
<dbReference type="EMBL" id="CP127295">
    <property type="protein sequence ID" value="WIY06315.1"/>
    <property type="molecule type" value="Genomic_DNA"/>
</dbReference>
<feature type="transmembrane region" description="Helical" evidence="1">
    <location>
        <begin position="94"/>
        <end position="116"/>
    </location>
</feature>
<reference evidence="2 3" key="1">
    <citation type="submission" date="2023-06" db="EMBL/GenBank/DDBJ databases">
        <authorList>
            <person name="Oyuntsetseg B."/>
            <person name="Kim S.B."/>
        </authorList>
    </citation>
    <scope>NUCLEOTIDE SEQUENCE [LARGE SCALE GENOMIC DNA]</scope>
    <source>
        <strain evidence="2 3">4-36</strain>
    </source>
</reference>
<keyword evidence="1" id="KW-0472">Membrane</keyword>
<accession>A0A9Y2NQ56</accession>
<dbReference type="RefSeq" id="WP_286002575.1">
    <property type="nucleotide sequence ID" value="NZ_CP127295.1"/>
</dbReference>
<proteinExistence type="predicted"/>
<feature type="transmembrane region" description="Helical" evidence="1">
    <location>
        <begin position="68"/>
        <end position="88"/>
    </location>
</feature>
<feature type="transmembrane region" description="Helical" evidence="1">
    <location>
        <begin position="43"/>
        <end position="61"/>
    </location>
</feature>
<evidence type="ECO:0000313" key="3">
    <source>
        <dbReference type="Proteomes" id="UP001239397"/>
    </source>
</evidence>
<dbReference type="KEGG" id="amog:QRX60_21620"/>
<dbReference type="PROSITE" id="PS51257">
    <property type="entry name" value="PROKAR_LIPOPROTEIN"/>
    <property type="match status" value="1"/>
</dbReference>
<evidence type="ECO:0000256" key="1">
    <source>
        <dbReference type="SAM" id="Phobius"/>
    </source>
</evidence>
<dbReference type="AlphaFoldDB" id="A0A9Y2NQ56"/>
<keyword evidence="3" id="KW-1185">Reference proteome</keyword>
<evidence type="ECO:0000313" key="2">
    <source>
        <dbReference type="EMBL" id="WIY06315.1"/>
    </source>
</evidence>
<organism evidence="2 3">
    <name type="scientific">Amycolatopsis mongoliensis</name>
    <dbReference type="NCBI Taxonomy" id="715475"/>
    <lineage>
        <taxon>Bacteria</taxon>
        <taxon>Bacillati</taxon>
        <taxon>Actinomycetota</taxon>
        <taxon>Actinomycetes</taxon>
        <taxon>Pseudonocardiales</taxon>
        <taxon>Pseudonocardiaceae</taxon>
        <taxon>Amycolatopsis</taxon>
    </lineage>
</organism>
<name>A0A9Y2NQ56_9PSEU</name>
<protein>
    <submittedName>
        <fullName evidence="2">Uncharacterized protein</fullName>
    </submittedName>
</protein>
<keyword evidence="1" id="KW-1133">Transmembrane helix</keyword>
<keyword evidence="1" id="KW-0812">Transmembrane</keyword>
<sequence length="119" mass="12184">MSPTRAPRAAFAWWGATACWFLGSLLGGRRTAVEAAVPLPVALLAYVVCAGLWALLVLGVYRGVGGTRVALAVIGVVGIADLVLQLAGDVTAGAVVHGAFFLAALVLSAAGFVLLLRRR</sequence>
<dbReference type="Proteomes" id="UP001239397">
    <property type="component" value="Chromosome"/>
</dbReference>